<comment type="caution">
    <text evidence="2">The sequence shown here is derived from an EMBL/GenBank/DDBJ whole genome shotgun (WGS) entry which is preliminary data.</text>
</comment>
<dbReference type="Pfam" id="PF18545">
    <property type="entry name" value="HalOD1"/>
    <property type="match status" value="1"/>
</dbReference>
<proteinExistence type="predicted"/>
<organism evidence="2 3">
    <name type="scientific">Natrarchaeobius chitinivorans</name>
    <dbReference type="NCBI Taxonomy" id="1679083"/>
    <lineage>
        <taxon>Archaea</taxon>
        <taxon>Methanobacteriati</taxon>
        <taxon>Methanobacteriota</taxon>
        <taxon>Stenosarchaea group</taxon>
        <taxon>Halobacteria</taxon>
        <taxon>Halobacteriales</taxon>
        <taxon>Natrialbaceae</taxon>
        <taxon>Natrarchaeobius</taxon>
    </lineage>
</organism>
<dbReference type="RefSeq" id="WP_124196650.1">
    <property type="nucleotide sequence ID" value="NZ_REGA01000015.1"/>
</dbReference>
<name>A0A3N6M8L2_NATCH</name>
<dbReference type="EMBL" id="REGA01000015">
    <property type="protein sequence ID" value="RQG92560.1"/>
    <property type="molecule type" value="Genomic_DNA"/>
</dbReference>
<dbReference type="Proteomes" id="UP000282323">
    <property type="component" value="Unassembled WGS sequence"/>
</dbReference>
<evidence type="ECO:0000313" key="2">
    <source>
        <dbReference type="EMBL" id="RQG92560.1"/>
    </source>
</evidence>
<dbReference type="InterPro" id="IPR040624">
    <property type="entry name" value="HalOD1"/>
</dbReference>
<evidence type="ECO:0000313" key="3">
    <source>
        <dbReference type="Proteomes" id="UP000282323"/>
    </source>
</evidence>
<accession>A0A3N6M8L2</accession>
<sequence length="86" mass="9350">MTERDTGSRSPSASPPDSVQVVETIADHLETTPLEADFTLAEYVEPDALDTLLESDTEQLVVAFTLEELLVTVANDGTIEVRDVDD</sequence>
<dbReference type="AlphaFoldDB" id="A0A3N6M8L2"/>
<reference evidence="2 3" key="1">
    <citation type="submission" date="2018-10" db="EMBL/GenBank/DDBJ databases">
        <title>Natrarchaeobius chitinivorans gen. nov., sp. nov., and Natrarchaeobius haloalkaliphilus sp. nov., alkaliphilic, chitin-utilizing haloarchaea from hypersaline alkaline lakes.</title>
        <authorList>
            <person name="Sorokin D.Y."/>
            <person name="Elcheninov A.G."/>
            <person name="Kostrikina N.A."/>
            <person name="Bale N.J."/>
            <person name="Sinninghe Damste J.S."/>
            <person name="Khijniak T.V."/>
            <person name="Kublanov I.V."/>
            <person name="Toshchakov S.V."/>
        </authorList>
    </citation>
    <scope>NUCLEOTIDE SEQUENCE [LARGE SCALE GENOMIC DNA]</scope>
    <source>
        <strain evidence="2 3">AArcht4T</strain>
    </source>
</reference>
<protein>
    <recommendedName>
        <fullName evidence="1">Halobacterial output domain-containing protein</fullName>
    </recommendedName>
</protein>
<dbReference type="OrthoDB" id="271604at2157"/>
<keyword evidence="3" id="KW-1185">Reference proteome</keyword>
<evidence type="ECO:0000259" key="1">
    <source>
        <dbReference type="Pfam" id="PF18545"/>
    </source>
</evidence>
<gene>
    <name evidence="2" type="ORF">EA473_16255</name>
</gene>
<feature type="domain" description="Halobacterial output" evidence="1">
    <location>
        <begin position="16"/>
        <end position="82"/>
    </location>
</feature>